<dbReference type="Proteomes" id="UP000243793">
    <property type="component" value="Chromosome"/>
</dbReference>
<evidence type="ECO:0000259" key="2">
    <source>
        <dbReference type="Pfam" id="PF07969"/>
    </source>
</evidence>
<dbReference type="Gene3D" id="3.10.310.70">
    <property type="match status" value="1"/>
</dbReference>
<evidence type="ECO:0000313" key="4">
    <source>
        <dbReference type="Proteomes" id="UP000243793"/>
    </source>
</evidence>
<dbReference type="SUPFAM" id="SSF51556">
    <property type="entry name" value="Metallo-dependent hydrolases"/>
    <property type="match status" value="1"/>
</dbReference>
<dbReference type="PANTHER" id="PTHR22642">
    <property type="entry name" value="IMIDAZOLONEPROPIONASE"/>
    <property type="match status" value="1"/>
</dbReference>
<evidence type="ECO:0000256" key="1">
    <source>
        <dbReference type="SAM" id="SignalP"/>
    </source>
</evidence>
<proteinExistence type="predicted"/>
<dbReference type="AlphaFoldDB" id="A0A1Y0CV19"/>
<organism evidence="3 4">
    <name type="scientific">Oceanisphaera avium</name>
    <dbReference type="NCBI Taxonomy" id="1903694"/>
    <lineage>
        <taxon>Bacteria</taxon>
        <taxon>Pseudomonadati</taxon>
        <taxon>Pseudomonadota</taxon>
        <taxon>Gammaproteobacteria</taxon>
        <taxon>Aeromonadales</taxon>
        <taxon>Aeromonadaceae</taxon>
        <taxon>Oceanisphaera</taxon>
    </lineage>
</organism>
<dbReference type="InterPro" id="IPR011059">
    <property type="entry name" value="Metal-dep_hydrolase_composite"/>
</dbReference>
<keyword evidence="1" id="KW-0732">Signal</keyword>
<accession>A0A1Y0CV19</accession>
<dbReference type="Gene3D" id="2.30.40.10">
    <property type="entry name" value="Urease, subunit C, domain 1"/>
    <property type="match status" value="1"/>
</dbReference>
<dbReference type="InterPro" id="IPR013108">
    <property type="entry name" value="Amidohydro_3"/>
</dbReference>
<dbReference type="InterPro" id="IPR033932">
    <property type="entry name" value="YtcJ-like"/>
</dbReference>
<dbReference type="CDD" id="cd01300">
    <property type="entry name" value="YtcJ_like"/>
    <property type="match status" value="1"/>
</dbReference>
<feature type="signal peptide" evidence="1">
    <location>
        <begin position="1"/>
        <end position="33"/>
    </location>
</feature>
<dbReference type="Pfam" id="PF07969">
    <property type="entry name" value="Amidohydro_3"/>
    <property type="match status" value="1"/>
</dbReference>
<dbReference type="OrthoDB" id="9031471at2"/>
<feature type="domain" description="Amidohydrolase 3" evidence="2">
    <location>
        <begin position="108"/>
        <end position="596"/>
    </location>
</feature>
<protein>
    <submittedName>
        <fullName evidence="3">Amidohydrolase</fullName>
    </submittedName>
</protein>
<dbReference type="Gene3D" id="3.20.20.140">
    <property type="entry name" value="Metal-dependent hydrolases"/>
    <property type="match status" value="1"/>
</dbReference>
<feature type="chain" id="PRO_5013299140" evidence="1">
    <location>
        <begin position="34"/>
        <end position="605"/>
    </location>
</feature>
<dbReference type="InterPro" id="IPR032466">
    <property type="entry name" value="Metal_Hydrolase"/>
</dbReference>
<gene>
    <name evidence="3" type="ORF">CBP12_02185</name>
</gene>
<dbReference type="GO" id="GO:0016810">
    <property type="term" value="F:hydrolase activity, acting on carbon-nitrogen (but not peptide) bonds"/>
    <property type="evidence" value="ECO:0007669"/>
    <property type="project" value="InterPro"/>
</dbReference>
<dbReference type="KEGG" id="ocm:CBP12_02185"/>
<keyword evidence="3" id="KW-0378">Hydrolase</keyword>
<evidence type="ECO:0000313" key="3">
    <source>
        <dbReference type="EMBL" id="ART79099.1"/>
    </source>
</evidence>
<name>A0A1Y0CV19_9GAMM</name>
<dbReference type="PANTHER" id="PTHR22642:SF2">
    <property type="entry name" value="PROTEIN LONG AFTER FAR-RED 3"/>
    <property type="match status" value="1"/>
</dbReference>
<sequence length="605" mass="65951">MISCVSKTQYILSSVLKLSWRGFLLTASASVFAFAPQAGTPPTPHAHIHINSAQLPFLYADTLYTNGDILTMQGTSPQYVETLAVKGNLIQALGTHQALQPYQGPDTKIVDLQGKTLLPGFIDAHSHFMFALNMVNQANVASPPVGKVTDIESLLNQLADFQQTKQIEPGGWLIGWGYDHGALAEQRSITKDDLDARFADYKVLLIHVSGHGGVLNSQALAWAGIDASTPTPEGGIIARLPNSNEPAGLVMETAYLPVFANLPKADEAQQLALIDAAQQMYASQGYTHAQEGFSHLADVDFLMKAAAQKRVYLDIVSLLSFTEFADWLDKPRYSLGHYQDGIKLQGLKITQDGSPQGKTAFMSQPYLTGGPNGEQDWRGQTTLPYKDFAALVTKALDNNVQVFIHANGDATIDEAINAVEAAGITAADDARTVVIHSQFQRPEQLDDYVRLGITPSYFTNHTYFWGDVHIENLGLEKASFISPLTSAINKNLVVSNHTDFNVTPLDPFFVMWSAMARETRGGTILGEPERVTAYQALQAMTTGPAYQVFEEARKGKLQAGLLADFVVLDKNPLKVGVDAVREIKVVATIKEGRTIYPKLSEETAL</sequence>
<dbReference type="RefSeq" id="WP_086962527.1">
    <property type="nucleotide sequence ID" value="NZ_CP021376.1"/>
</dbReference>
<dbReference type="SUPFAM" id="SSF51338">
    <property type="entry name" value="Composite domain of metallo-dependent hydrolases"/>
    <property type="match status" value="1"/>
</dbReference>
<keyword evidence="4" id="KW-1185">Reference proteome</keyword>
<dbReference type="EMBL" id="CP021376">
    <property type="protein sequence ID" value="ART79099.1"/>
    <property type="molecule type" value="Genomic_DNA"/>
</dbReference>
<reference evidence="4" key="1">
    <citation type="submission" date="2017-05" db="EMBL/GenBank/DDBJ databases">
        <authorList>
            <person name="Sung H."/>
        </authorList>
    </citation>
    <scope>NUCLEOTIDE SEQUENCE [LARGE SCALE GENOMIC DNA]</scope>
    <source>
        <strain evidence="4">AMac2203</strain>
    </source>
</reference>